<organism evidence="1 2">
    <name type="scientific">Natronocalculus amylovorans</name>
    <dbReference type="NCBI Taxonomy" id="2917812"/>
    <lineage>
        <taxon>Archaea</taxon>
        <taxon>Methanobacteriati</taxon>
        <taxon>Methanobacteriota</taxon>
        <taxon>Stenosarchaea group</taxon>
        <taxon>Halobacteria</taxon>
        <taxon>Halobacteriales</taxon>
        <taxon>Haloferacaceae</taxon>
        <taxon>Natronocalculus</taxon>
    </lineage>
</organism>
<sequence length="150" mass="16313">MRTVRDADGTEYILRKSSSDAWLVYDPNAKTESYMPADELTIVSDTSPLTVAASTVSPPVRRILSATHNDQSLGLLIELVDRGPISVIDLLNSYDFCESDLHGLLSEFRAAGLVTEEAVLDTRGYAATDIASDGISMLRSTARGDEYHSD</sequence>
<dbReference type="Proteomes" id="UP001203207">
    <property type="component" value="Unassembled WGS sequence"/>
</dbReference>
<accession>A0AAE3FUK8</accession>
<dbReference type="InterPro" id="IPR055770">
    <property type="entry name" value="DUF7346"/>
</dbReference>
<dbReference type="RefSeq" id="WP_250582200.1">
    <property type="nucleotide sequence ID" value="NZ_JAKRVX010000001.1"/>
</dbReference>
<proteinExistence type="predicted"/>
<protein>
    <submittedName>
        <fullName evidence="1">Uncharacterized protein</fullName>
    </submittedName>
</protein>
<dbReference type="Pfam" id="PF24037">
    <property type="entry name" value="DUF7346"/>
    <property type="match status" value="1"/>
</dbReference>
<evidence type="ECO:0000313" key="1">
    <source>
        <dbReference type="EMBL" id="MCL9815415.1"/>
    </source>
</evidence>
<evidence type="ECO:0000313" key="2">
    <source>
        <dbReference type="Proteomes" id="UP001203207"/>
    </source>
</evidence>
<dbReference type="AlphaFoldDB" id="A0AAE3FUK8"/>
<comment type="caution">
    <text evidence="1">The sequence shown here is derived from an EMBL/GenBank/DDBJ whole genome shotgun (WGS) entry which is preliminary data.</text>
</comment>
<keyword evidence="2" id="KW-1185">Reference proteome</keyword>
<reference evidence="1" key="1">
    <citation type="journal article" date="2022" name="Syst. Appl. Microbiol.">
        <title>Natronocalculus amylovorans gen. nov., sp. nov., and Natranaeroarchaeum aerophilus sp. nov., dominant culturable amylolytic natronoarchaea from hypersaline soda lakes in southwestern Siberia.</title>
        <authorList>
            <person name="Sorokin D.Y."/>
            <person name="Elcheninov A.G."/>
            <person name="Khizhniak T.V."/>
            <person name="Koenen M."/>
            <person name="Bale N.J."/>
            <person name="Damste J.S.S."/>
            <person name="Kublanov I.V."/>
        </authorList>
    </citation>
    <scope>NUCLEOTIDE SEQUENCE</scope>
    <source>
        <strain evidence="1">AArc-St2</strain>
    </source>
</reference>
<dbReference type="EMBL" id="JAKRVX010000001">
    <property type="protein sequence ID" value="MCL9815415.1"/>
    <property type="molecule type" value="Genomic_DNA"/>
</dbReference>
<name>A0AAE3FUK8_9EURY</name>
<gene>
    <name evidence="1" type="ORF">AArcSt2_00500</name>
</gene>
<reference evidence="1" key="2">
    <citation type="submission" date="2022-02" db="EMBL/GenBank/DDBJ databases">
        <authorList>
            <person name="Elcheninov A.G."/>
            <person name="Sorokin D.Y."/>
            <person name="Kublanov I.V."/>
        </authorList>
    </citation>
    <scope>NUCLEOTIDE SEQUENCE</scope>
    <source>
        <strain evidence="1">AArc-St2</strain>
    </source>
</reference>